<keyword evidence="12" id="KW-1185">Reference proteome</keyword>
<evidence type="ECO:0000256" key="8">
    <source>
        <dbReference type="PIRNR" id="PIRNR006630"/>
    </source>
</evidence>
<feature type="active site" description="Nucleophile; for glutaminase activity" evidence="7">
    <location>
        <position position="178"/>
    </location>
</feature>
<evidence type="ECO:0000259" key="10">
    <source>
        <dbReference type="PROSITE" id="PS50263"/>
    </source>
</evidence>
<dbReference type="Gene3D" id="3.40.50.620">
    <property type="entry name" value="HUPs"/>
    <property type="match status" value="1"/>
</dbReference>
<dbReference type="InterPro" id="IPR014445">
    <property type="entry name" value="Gln-dep_NAD_synthase"/>
</dbReference>
<reference evidence="11 12" key="1">
    <citation type="submission" date="2021-04" db="EMBL/GenBank/DDBJ databases">
        <title>Pseudomonas boanensis sp. nov., a bacterium isolated from river water used for household purposes in Boane District, Mozambique.</title>
        <authorList>
            <person name="Nicklasson M."/>
            <person name="Martin-Rodriguez A.J."/>
            <person name="Thorell K."/>
            <person name="Neves L."/>
            <person name="Mussagy A."/>
            <person name="Rydberg H.A."/>
            <person name="Hernroth B."/>
            <person name="Svensson-Stadler L."/>
            <person name="Sjoling A."/>
        </authorList>
    </citation>
    <scope>NUCLEOTIDE SEQUENCE [LARGE SCALE GENOMIC DNA]</scope>
    <source>
        <strain evidence="11 12">DB1</strain>
    </source>
</reference>
<evidence type="ECO:0000313" key="11">
    <source>
        <dbReference type="EMBL" id="MBT8768539.1"/>
    </source>
</evidence>
<dbReference type="RefSeq" id="WP_215378970.1">
    <property type="nucleotide sequence ID" value="NZ_JAGTIS010000013.1"/>
</dbReference>
<dbReference type="Gene3D" id="3.60.110.10">
    <property type="entry name" value="Carbon-nitrogen hydrolase"/>
    <property type="match status" value="1"/>
</dbReference>
<dbReference type="PANTHER" id="PTHR23090:SF9">
    <property type="entry name" value="GLUTAMINE-DEPENDENT NAD(+) SYNTHETASE"/>
    <property type="match status" value="1"/>
</dbReference>
<dbReference type="SUPFAM" id="SSF56317">
    <property type="entry name" value="Carbon-nitrogen hydrolase"/>
    <property type="match status" value="1"/>
</dbReference>
<dbReference type="CDD" id="cd07570">
    <property type="entry name" value="GAT_Gln-NAD-synth"/>
    <property type="match status" value="1"/>
</dbReference>
<feature type="binding site" evidence="7">
    <location>
        <position position="211"/>
    </location>
    <ligand>
        <name>L-glutamine</name>
        <dbReference type="ChEBI" id="CHEBI:58359"/>
    </ligand>
</feature>
<organism evidence="11 12">
    <name type="scientific">Metapseudomonas boanensis</name>
    <dbReference type="NCBI Taxonomy" id="2822138"/>
    <lineage>
        <taxon>Bacteria</taxon>
        <taxon>Pseudomonadati</taxon>
        <taxon>Pseudomonadota</taxon>
        <taxon>Gammaproteobacteria</taxon>
        <taxon>Pseudomonadales</taxon>
        <taxon>Pseudomonadaceae</taxon>
        <taxon>Metapseudomonas</taxon>
    </lineage>
</organism>
<evidence type="ECO:0000256" key="4">
    <source>
        <dbReference type="ARBA" id="ARBA00022741"/>
    </source>
</evidence>
<proteinExistence type="inferred from homology"/>
<feature type="region of interest" description="Disordered" evidence="9">
    <location>
        <begin position="641"/>
        <end position="663"/>
    </location>
</feature>
<evidence type="ECO:0000256" key="6">
    <source>
        <dbReference type="ARBA" id="ARBA00023027"/>
    </source>
</evidence>
<feature type="active site" description="Proton acceptor; for glutaminase activity" evidence="7">
    <location>
        <position position="53"/>
    </location>
</feature>
<keyword evidence="3 7" id="KW-0436">Ligase</keyword>
<evidence type="ECO:0000256" key="9">
    <source>
        <dbReference type="SAM" id="MobiDB-lite"/>
    </source>
</evidence>
<keyword evidence="6 7" id="KW-0520">NAD</keyword>
<feature type="binding site" evidence="7">
    <location>
        <position position="487"/>
    </location>
    <ligand>
        <name>deamido-NAD(+)</name>
        <dbReference type="ChEBI" id="CHEBI:58437"/>
        <note>ligand shared between two neighboring subunits</note>
    </ligand>
</feature>
<dbReference type="InterPro" id="IPR036526">
    <property type="entry name" value="C-N_Hydrolase_sf"/>
</dbReference>
<feature type="binding site" evidence="7">
    <location>
        <position position="458"/>
    </location>
    <ligand>
        <name>deamido-NAD(+)</name>
        <dbReference type="ChEBI" id="CHEBI:58437"/>
        <note>ligand shared between two neighboring subunits</note>
    </ligand>
</feature>
<dbReference type="CDD" id="cd00553">
    <property type="entry name" value="NAD_synthase"/>
    <property type="match status" value="1"/>
</dbReference>
<accession>A0ABS5XLF5</accession>
<dbReference type="PIRSF" id="PIRSF006630">
    <property type="entry name" value="NADS_GAT"/>
    <property type="match status" value="1"/>
</dbReference>
<keyword evidence="4 7" id="KW-0547">Nucleotide-binding</keyword>
<dbReference type="Pfam" id="PF00795">
    <property type="entry name" value="CN_hydrolase"/>
    <property type="match status" value="1"/>
</dbReference>
<comment type="similarity">
    <text evidence="2 7 8">In the C-terminal section; belongs to the NAD synthetase family.</text>
</comment>
<keyword evidence="5 7" id="KW-0067">ATP-binding</keyword>
<evidence type="ECO:0000256" key="7">
    <source>
        <dbReference type="HAMAP-Rule" id="MF_02090"/>
    </source>
</evidence>
<dbReference type="NCBIfam" id="NF002730">
    <property type="entry name" value="PRK02628.1"/>
    <property type="match status" value="1"/>
</dbReference>
<feature type="active site" description="For glutaminase activity" evidence="7">
    <location>
        <position position="122"/>
    </location>
</feature>
<comment type="caution">
    <text evidence="7">Lacks conserved residue(s) required for the propagation of feature annotation.</text>
</comment>
<feature type="domain" description="CN hydrolase" evidence="10">
    <location>
        <begin position="13"/>
        <end position="278"/>
    </location>
</feature>
<evidence type="ECO:0000256" key="2">
    <source>
        <dbReference type="ARBA" id="ARBA00007145"/>
    </source>
</evidence>
<feature type="binding site" evidence="7">
    <location>
        <begin position="368"/>
        <end position="375"/>
    </location>
    <ligand>
        <name>ATP</name>
        <dbReference type="ChEBI" id="CHEBI:30616"/>
    </ligand>
</feature>
<dbReference type="PANTHER" id="PTHR23090">
    <property type="entry name" value="NH 3 /GLUTAMINE-DEPENDENT NAD + SYNTHETASE"/>
    <property type="match status" value="1"/>
</dbReference>
<dbReference type="Gene3D" id="1.10.10.1140">
    <property type="entry name" value="Glutamine-dependent NAD+ synthetase, C-terminal domain"/>
    <property type="match status" value="1"/>
</dbReference>
<evidence type="ECO:0000313" key="12">
    <source>
        <dbReference type="Proteomes" id="UP001519667"/>
    </source>
</evidence>
<dbReference type="PROSITE" id="PS50263">
    <property type="entry name" value="CN_HYDROLASE"/>
    <property type="match status" value="1"/>
</dbReference>
<dbReference type="EC" id="6.3.5.1" evidence="7 8"/>
<dbReference type="Proteomes" id="UP001519667">
    <property type="component" value="Unassembled WGS sequence"/>
</dbReference>
<evidence type="ECO:0000256" key="3">
    <source>
        <dbReference type="ARBA" id="ARBA00022598"/>
    </source>
</evidence>
<dbReference type="InterPro" id="IPR041856">
    <property type="entry name" value="NAD+_synth_C"/>
</dbReference>
<comment type="function">
    <text evidence="7">Catalyzes the ATP-dependent amidation of deamido-NAD to form NAD. Uses L-glutamine as a nitrogen source.</text>
</comment>
<feature type="binding site" evidence="7">
    <location>
        <position position="482"/>
    </location>
    <ligand>
        <name>ATP</name>
        <dbReference type="ChEBI" id="CHEBI:30616"/>
    </ligand>
</feature>
<comment type="caution">
    <text evidence="11">The sequence shown here is derived from an EMBL/GenBank/DDBJ whole genome shotgun (WGS) entry which is preliminary data.</text>
</comment>
<feature type="binding site" evidence="7">
    <location>
        <position position="128"/>
    </location>
    <ligand>
        <name>L-glutamine</name>
        <dbReference type="ChEBI" id="CHEBI:58359"/>
    </ligand>
</feature>
<sequence length="679" mass="74608">MPSIQSPYTHGFFRVAACTPRVELADPRANLAATQELAQQADLRQVGLAVFPELGLSAYAIDDLLLQDALLDEVQEVLAELCCTTRDLSPILVVGAPLKAEGALFNCALAIHRGRILCAVPKTYLPNYREFYEKRHFVSARDALCTNLNIAGQEAPFGTDVLLEVTQVPGLAIHLEICEDLWVPLPPSSYAALAGATVLVNLSASNATIGKAEYRRLLGAMQSGRCIAAYVYSAAGYGESTTDLAWDGHAMIHENGELLAESQRFTTAGGMILADIDLDRLRQDRQRTTSFTDCASLHRDRLDHFRRVAVAFQPPEGDLPLQRKVERFPFVPSDPLSLDQRCAEVYAIQQQGLARRLQACGLEHAVIGISGGVDSAQAALITAGAFDLLGLPRCQIFGYSLPGLATGKHTRSNAMALMKQLGFSASEIDIRPACLQMLRDIGHPYARGEPLYDITFENVQAGERTSHLFRLANFHRGLVVGTGDLSELALGYTTYGVGDQMSHYGVNASLPKTLIRHLLHWQLERQPAPVRQVLRKILATASSPELVPTGDETQLQRAEDTVGPYALQDFFLYYISRFGYRPAKVAYLAEQAWGDAARGNWPSNLPDSERVAYSEEVIRHWLAVFLQRFFAGSQFKRSALPNGPKVGSGGSLSPRSDWRAPSDSHATVWLDALNRPRRR</sequence>
<dbReference type="SUPFAM" id="SSF52402">
    <property type="entry name" value="Adenine nucleotide alpha hydrolases-like"/>
    <property type="match status" value="1"/>
</dbReference>
<feature type="binding site" evidence="7">
    <location>
        <position position="205"/>
    </location>
    <ligand>
        <name>L-glutamine</name>
        <dbReference type="ChEBI" id="CHEBI:58359"/>
    </ligand>
</feature>
<comment type="pathway">
    <text evidence="1 7 8">Cofactor biosynthesis; NAD(+) biosynthesis; NAD(+) from deamido-NAD(+) (L-Gln route): step 1/1.</text>
</comment>
<dbReference type="InterPro" id="IPR014729">
    <property type="entry name" value="Rossmann-like_a/b/a_fold"/>
</dbReference>
<gene>
    <name evidence="7" type="primary">nadE</name>
    <name evidence="11" type="ORF">J7302_20730</name>
</gene>
<evidence type="ECO:0000256" key="5">
    <source>
        <dbReference type="ARBA" id="ARBA00022840"/>
    </source>
</evidence>
<name>A0ABS5XLF5_9GAMM</name>
<dbReference type="Pfam" id="PF02540">
    <property type="entry name" value="NAD_synthase"/>
    <property type="match status" value="1"/>
</dbReference>
<dbReference type="GO" id="GO:0008795">
    <property type="term" value="F:NAD+ synthase activity"/>
    <property type="evidence" value="ECO:0007669"/>
    <property type="project" value="UniProtKB-EC"/>
</dbReference>
<feature type="binding site" evidence="7">
    <location>
        <position position="636"/>
    </location>
    <ligand>
        <name>deamido-NAD(+)</name>
        <dbReference type="ChEBI" id="CHEBI:58437"/>
        <note>ligand shared between two neighboring subunits</note>
    </ligand>
</feature>
<evidence type="ECO:0000256" key="1">
    <source>
        <dbReference type="ARBA" id="ARBA00005188"/>
    </source>
</evidence>
<comment type="catalytic activity">
    <reaction evidence="7 8">
        <text>deamido-NAD(+) + L-glutamine + ATP + H2O = L-glutamate + AMP + diphosphate + NAD(+) + H(+)</text>
        <dbReference type="Rhea" id="RHEA:24384"/>
        <dbReference type="ChEBI" id="CHEBI:15377"/>
        <dbReference type="ChEBI" id="CHEBI:15378"/>
        <dbReference type="ChEBI" id="CHEBI:29985"/>
        <dbReference type="ChEBI" id="CHEBI:30616"/>
        <dbReference type="ChEBI" id="CHEBI:33019"/>
        <dbReference type="ChEBI" id="CHEBI:57540"/>
        <dbReference type="ChEBI" id="CHEBI:58359"/>
        <dbReference type="ChEBI" id="CHEBI:58437"/>
        <dbReference type="ChEBI" id="CHEBI:456215"/>
        <dbReference type="EC" id="6.3.5.1"/>
    </reaction>
</comment>
<dbReference type="EMBL" id="JAGTIS010000013">
    <property type="protein sequence ID" value="MBT8768539.1"/>
    <property type="molecule type" value="Genomic_DNA"/>
</dbReference>
<dbReference type="InterPro" id="IPR003694">
    <property type="entry name" value="NAD_synthase"/>
</dbReference>
<dbReference type="InterPro" id="IPR022310">
    <property type="entry name" value="NAD/GMP_synthase"/>
</dbReference>
<dbReference type="InterPro" id="IPR003010">
    <property type="entry name" value="C-N_Hydrolase"/>
</dbReference>
<protein>
    <recommendedName>
        <fullName evidence="7 8">Glutamine-dependent NAD(+) synthetase</fullName>
        <ecNumber evidence="7 8">6.3.5.1</ecNumber>
    </recommendedName>
    <alternativeName>
        <fullName evidence="7 8">NAD(+) synthase [glutamine-hydrolyzing]</fullName>
    </alternativeName>
</protein>
<dbReference type="HAMAP" id="MF_02090">
    <property type="entry name" value="NadE_glutamine_dep"/>
    <property type="match status" value="1"/>
</dbReference>